<dbReference type="Proteomes" id="UP000824410">
    <property type="component" value="Unassembled WGS sequence"/>
</dbReference>
<dbReference type="RefSeq" id="WP_129466699.1">
    <property type="nucleotide sequence ID" value="NZ_QVPC01000004.1"/>
</dbReference>
<proteinExistence type="predicted"/>
<keyword evidence="1" id="KW-1133">Transmembrane helix</keyword>
<dbReference type="InterPro" id="IPR046554">
    <property type="entry name" value="DUF6708"/>
</dbReference>
<evidence type="ECO:0000256" key="1">
    <source>
        <dbReference type="SAM" id="Phobius"/>
    </source>
</evidence>
<comment type="caution">
    <text evidence="3">The sequence shown here is derived from an EMBL/GenBank/DDBJ whole genome shotgun (WGS) entry which is preliminary data.</text>
</comment>
<dbReference type="Pfam" id="PF20455">
    <property type="entry name" value="DUF6708"/>
    <property type="match status" value="1"/>
</dbReference>
<keyword evidence="1" id="KW-0812">Transmembrane</keyword>
<organism evidence="3 4">
    <name type="scientific">Providencia rettgeri</name>
    <dbReference type="NCBI Taxonomy" id="587"/>
    <lineage>
        <taxon>Bacteria</taxon>
        <taxon>Pseudomonadati</taxon>
        <taxon>Pseudomonadota</taxon>
        <taxon>Gammaproteobacteria</taxon>
        <taxon>Enterobacterales</taxon>
        <taxon>Morganellaceae</taxon>
        <taxon>Providencia</taxon>
    </lineage>
</organism>
<protein>
    <recommendedName>
        <fullName evidence="2">DUF6708 domain-containing protein</fullName>
    </recommendedName>
</protein>
<sequence>MDYYGLFPQFKINRPLNESELAGKLEQKTRVNIDTKQLMPDLKVITLNSKYLEIVDKFYSSKGILSLVTFIFSFAFIGAFIWVIIDTIIQSDYEVDSLLATSIIAFTFLPIGLCMLFLLKKEWFAWTHYPIRFDRKNQLVHATRIDGSVFTVPWQDIFFTTGLNHRKEIGKDYYISGHVLAEDGITIIDTFCLPASHGNLEELRAHWEFVRRYMEEGPQGMKERIPFCLPIANKKESFGFTFFYSMTQHNGTPVILFPITVPLAFLYAIPRYIAILTSRRPVWPDNIQKQAIVDENDPYYLDASTNPKNLWKTFFK</sequence>
<evidence type="ECO:0000259" key="2">
    <source>
        <dbReference type="Pfam" id="PF20455"/>
    </source>
</evidence>
<name>A0AAP2JWL4_PRORE</name>
<reference evidence="3" key="1">
    <citation type="submission" date="2019-02" db="EMBL/GenBank/DDBJ databases">
        <title>Genomic characterization of isolates from hospital effluents in KZN, South Africa.</title>
        <authorList>
            <person name="Ntshobeni N."/>
            <person name="Allam M."/>
            <person name="Ismail A."/>
            <person name="Amoako D."/>
            <person name="Essack S."/>
            <person name="Chenia H."/>
        </authorList>
    </citation>
    <scope>NUCLEOTIDE SEQUENCE</scope>
    <source>
        <strain evidence="3">AFE97_S1</strain>
    </source>
</reference>
<accession>A0AAP2JWL4</accession>
<keyword evidence="1" id="KW-0472">Membrane</keyword>
<feature type="domain" description="DUF6708" evidence="2">
    <location>
        <begin position="114"/>
        <end position="291"/>
    </location>
</feature>
<dbReference type="EMBL" id="SHDO01000005">
    <property type="protein sequence ID" value="MBX6979567.1"/>
    <property type="molecule type" value="Genomic_DNA"/>
</dbReference>
<dbReference type="AlphaFoldDB" id="A0AAP2JWL4"/>
<evidence type="ECO:0000313" key="4">
    <source>
        <dbReference type="Proteomes" id="UP000824410"/>
    </source>
</evidence>
<feature type="transmembrane region" description="Helical" evidence="1">
    <location>
        <begin position="254"/>
        <end position="274"/>
    </location>
</feature>
<gene>
    <name evidence="3" type="ORF">EX242_04710</name>
</gene>
<feature type="transmembrane region" description="Helical" evidence="1">
    <location>
        <begin position="97"/>
        <end position="119"/>
    </location>
</feature>
<evidence type="ECO:0000313" key="3">
    <source>
        <dbReference type="EMBL" id="MBX6979567.1"/>
    </source>
</evidence>
<feature type="transmembrane region" description="Helical" evidence="1">
    <location>
        <begin position="64"/>
        <end position="85"/>
    </location>
</feature>